<dbReference type="AlphaFoldDB" id="A0A1C3CV42"/>
<dbReference type="GO" id="GO:0003677">
    <property type="term" value="F:DNA binding"/>
    <property type="evidence" value="ECO:0007669"/>
    <property type="project" value="InterPro"/>
</dbReference>
<reference evidence="2 3" key="1">
    <citation type="submission" date="2016-07" db="EMBL/GenBank/DDBJ databases">
        <title>Acinetobacter sp. ANC 4603.</title>
        <authorList>
            <person name="Radolfova-Krizova L."/>
            <person name="Nemec A."/>
        </authorList>
    </citation>
    <scope>NUCLEOTIDE SEQUENCE [LARGE SCALE GENOMIC DNA]</scope>
    <source>
        <strain evidence="2 3">ANC 4603</strain>
    </source>
</reference>
<dbReference type="InterPro" id="IPR013321">
    <property type="entry name" value="Arc_rbn_hlx_hlx"/>
</dbReference>
<proteinExistence type="predicted"/>
<evidence type="ECO:0000259" key="1">
    <source>
        <dbReference type="Pfam" id="PF03869"/>
    </source>
</evidence>
<dbReference type="SUPFAM" id="SSF47598">
    <property type="entry name" value="Ribbon-helix-helix"/>
    <property type="match status" value="1"/>
</dbReference>
<gene>
    <name evidence="2" type="ORF">BBP83_08515</name>
</gene>
<dbReference type="GO" id="GO:0006355">
    <property type="term" value="P:regulation of DNA-templated transcription"/>
    <property type="evidence" value="ECO:0007669"/>
    <property type="project" value="InterPro"/>
</dbReference>
<dbReference type="InterPro" id="IPR005569">
    <property type="entry name" value="Arc_DNA-bd_dom"/>
</dbReference>
<keyword evidence="3" id="KW-1185">Reference proteome</keyword>
<dbReference type="Proteomes" id="UP000186553">
    <property type="component" value="Unassembled WGS sequence"/>
</dbReference>
<dbReference type="Pfam" id="PF03869">
    <property type="entry name" value="Arc"/>
    <property type="match status" value="1"/>
</dbReference>
<dbReference type="Gene3D" id="1.10.1220.10">
    <property type="entry name" value="Met repressor-like"/>
    <property type="match status" value="1"/>
</dbReference>
<dbReference type="InterPro" id="IPR010985">
    <property type="entry name" value="Ribbon_hlx_hlx"/>
</dbReference>
<accession>A0A1C3CV42</accession>
<protein>
    <recommendedName>
        <fullName evidence="1">Arc-like DNA binding domain-containing protein</fullName>
    </recommendedName>
</protein>
<evidence type="ECO:0000313" key="3">
    <source>
        <dbReference type="Proteomes" id="UP000186553"/>
    </source>
</evidence>
<sequence>MKWFFKRLHILAIVPPSKLKEQIEKSANNNERSITAELVARLEQSLALYPEDHPINMSPEELMQRTTQTVAKEVVEEFIERMKKNDLGNIKIEFIEKK</sequence>
<dbReference type="RefSeq" id="WP_068887901.1">
    <property type="nucleotide sequence ID" value="NZ_CBCRUU010000012.1"/>
</dbReference>
<organism evidence="2 3">
    <name type="scientific">Acinetobacter celticus</name>
    <dbReference type="NCBI Taxonomy" id="1891224"/>
    <lineage>
        <taxon>Bacteria</taxon>
        <taxon>Pseudomonadati</taxon>
        <taxon>Pseudomonadota</taxon>
        <taxon>Gammaproteobacteria</taxon>
        <taxon>Moraxellales</taxon>
        <taxon>Moraxellaceae</taxon>
        <taxon>Acinetobacter</taxon>
    </lineage>
</organism>
<dbReference type="EMBL" id="MBDL01000010">
    <property type="protein sequence ID" value="ODA12601.1"/>
    <property type="molecule type" value="Genomic_DNA"/>
</dbReference>
<feature type="domain" description="Arc-like DNA binding" evidence="1">
    <location>
        <begin position="16"/>
        <end position="46"/>
    </location>
</feature>
<evidence type="ECO:0000313" key="2">
    <source>
        <dbReference type="EMBL" id="ODA12601.1"/>
    </source>
</evidence>
<comment type="caution">
    <text evidence="2">The sequence shown here is derived from an EMBL/GenBank/DDBJ whole genome shotgun (WGS) entry which is preliminary data.</text>
</comment>
<name>A0A1C3CV42_9GAMM</name>